<feature type="transmembrane region" description="Helical" evidence="2">
    <location>
        <begin position="22"/>
        <end position="42"/>
    </location>
</feature>
<evidence type="ECO:0000313" key="3">
    <source>
        <dbReference type="EMBL" id="PIR06852.1"/>
    </source>
</evidence>
<gene>
    <name evidence="3" type="ORF">COV55_01980</name>
</gene>
<accession>A0A2H0ND76</accession>
<comment type="caution">
    <text evidence="3">The sequence shown here is derived from an EMBL/GenBank/DDBJ whole genome shotgun (WGS) entry which is preliminary data.</text>
</comment>
<evidence type="ECO:0000256" key="2">
    <source>
        <dbReference type="SAM" id="Phobius"/>
    </source>
</evidence>
<organism evidence="3 4">
    <name type="scientific">Candidatus Komeilibacteria bacterium CG11_big_fil_rev_8_21_14_0_20_36_20</name>
    <dbReference type="NCBI Taxonomy" id="1974477"/>
    <lineage>
        <taxon>Bacteria</taxon>
        <taxon>Candidatus Komeiliibacteriota</taxon>
    </lineage>
</organism>
<evidence type="ECO:0000313" key="4">
    <source>
        <dbReference type="Proteomes" id="UP000230564"/>
    </source>
</evidence>
<keyword evidence="2" id="KW-0812">Transmembrane</keyword>
<keyword evidence="1" id="KW-0175">Coiled coil</keyword>
<evidence type="ECO:0000256" key="1">
    <source>
        <dbReference type="SAM" id="Coils"/>
    </source>
</evidence>
<feature type="coiled-coil region" evidence="1">
    <location>
        <begin position="60"/>
        <end position="87"/>
    </location>
</feature>
<protein>
    <submittedName>
        <fullName evidence="3">Uncharacterized protein</fullName>
    </submittedName>
</protein>
<dbReference type="InterPro" id="IPR014717">
    <property type="entry name" value="Transl_elong_EF1B/ribsomal_bS6"/>
</dbReference>
<sequence length="226" mass="25787">MPEEPAIKFEQPSEFLVILNRYLFIIVALLVIGLLFFGYSFALKPKILTIQSLEVKSGVSQSEKQEQEQLLEDVKQLQREYEEIKVSRASDLARLKEIVPEDPAIAELFVVADRLAQQNGFQLVSIDVSDNSPDSNRQKTAKEEEQTTQTIAEELGLKSLLINLSLLSLPLENFEDGSSYDALKNYIVAMENYLRLMDIQTVTFDELSSDREESSSFNFNIITYYQ</sequence>
<keyword evidence="2" id="KW-1133">Transmembrane helix</keyword>
<keyword evidence="2" id="KW-0472">Membrane</keyword>
<dbReference type="EMBL" id="PCWQ01000008">
    <property type="protein sequence ID" value="PIR06852.1"/>
    <property type="molecule type" value="Genomic_DNA"/>
</dbReference>
<name>A0A2H0ND76_9BACT</name>
<dbReference type="Proteomes" id="UP000230564">
    <property type="component" value="Unassembled WGS sequence"/>
</dbReference>
<dbReference type="AlphaFoldDB" id="A0A2H0ND76"/>
<dbReference type="Gene3D" id="3.30.70.60">
    <property type="match status" value="1"/>
</dbReference>
<proteinExistence type="predicted"/>
<reference evidence="3 4" key="1">
    <citation type="submission" date="2017-09" db="EMBL/GenBank/DDBJ databases">
        <title>Depth-based differentiation of microbial function through sediment-hosted aquifers and enrichment of novel symbionts in the deep terrestrial subsurface.</title>
        <authorList>
            <person name="Probst A.J."/>
            <person name="Ladd B."/>
            <person name="Jarett J.K."/>
            <person name="Geller-Mcgrath D.E."/>
            <person name="Sieber C.M."/>
            <person name="Emerson J.B."/>
            <person name="Anantharaman K."/>
            <person name="Thomas B.C."/>
            <person name="Malmstrom R."/>
            <person name="Stieglmeier M."/>
            <person name="Klingl A."/>
            <person name="Woyke T."/>
            <person name="Ryan C.M."/>
            <person name="Banfield J.F."/>
        </authorList>
    </citation>
    <scope>NUCLEOTIDE SEQUENCE [LARGE SCALE GENOMIC DNA]</scope>
    <source>
        <strain evidence="3">CG11_big_fil_rev_8_21_14_0_20_36_20</strain>
    </source>
</reference>